<reference evidence="1 2" key="1">
    <citation type="submission" date="2017-07" db="EMBL/GenBank/DDBJ databases">
        <title>Draft genome of Ochrobactrum lupini type strain LUP21.</title>
        <authorList>
            <person name="Krzyzanowska D.M."/>
            <person name="Jafra S."/>
        </authorList>
    </citation>
    <scope>NUCLEOTIDE SEQUENCE [LARGE SCALE GENOMIC DNA]</scope>
    <source>
        <strain evidence="1 2">LUP21</strain>
    </source>
</reference>
<comment type="caution">
    <text evidence="1">The sequence shown here is derived from an EMBL/GenBank/DDBJ whole genome shotgun (WGS) entry which is preliminary data.</text>
</comment>
<proteinExistence type="predicted"/>
<sequence>MSSTVFNFALREETTAFVNSSKGRNRGHFHLPNSRTDVLAYMDIHRIILCEHICLLDVLPRL</sequence>
<dbReference type="EMBL" id="NNRN01000062">
    <property type="protein sequence ID" value="OYR24461.1"/>
    <property type="molecule type" value="Genomic_DNA"/>
</dbReference>
<dbReference type="AlphaFoldDB" id="A0A256GCV0"/>
<organism evidence="1 2">
    <name type="scientific">Brucella lupini</name>
    <dbReference type="NCBI Taxonomy" id="255457"/>
    <lineage>
        <taxon>Bacteria</taxon>
        <taxon>Pseudomonadati</taxon>
        <taxon>Pseudomonadota</taxon>
        <taxon>Alphaproteobacteria</taxon>
        <taxon>Hyphomicrobiales</taxon>
        <taxon>Brucellaceae</taxon>
        <taxon>Brucella/Ochrobactrum group</taxon>
        <taxon>Brucella</taxon>
    </lineage>
</organism>
<name>A0A256GCV0_9HYPH</name>
<dbReference type="Proteomes" id="UP000216363">
    <property type="component" value="Unassembled WGS sequence"/>
</dbReference>
<evidence type="ECO:0000313" key="1">
    <source>
        <dbReference type="EMBL" id="OYR24461.1"/>
    </source>
</evidence>
<evidence type="ECO:0000313" key="2">
    <source>
        <dbReference type="Proteomes" id="UP000216363"/>
    </source>
</evidence>
<accession>A0A256GCV0</accession>
<gene>
    <name evidence="1" type="ORF">CES86_4747</name>
</gene>
<protein>
    <submittedName>
        <fullName evidence="1">Uncharacterized protein</fullName>
    </submittedName>
</protein>